<dbReference type="EMBL" id="BAABHC010000001">
    <property type="protein sequence ID" value="GAA4422750.1"/>
    <property type="molecule type" value="Genomic_DNA"/>
</dbReference>
<keyword evidence="5" id="KW-1185">Reference proteome</keyword>
<feature type="coiled-coil region" evidence="1">
    <location>
        <begin position="518"/>
        <end position="627"/>
    </location>
</feature>
<evidence type="ECO:0000256" key="2">
    <source>
        <dbReference type="SAM" id="Phobius"/>
    </source>
</evidence>
<evidence type="ECO:0000256" key="1">
    <source>
        <dbReference type="SAM" id="Coils"/>
    </source>
</evidence>
<dbReference type="InterPro" id="IPR008756">
    <property type="entry name" value="Peptidase_M56"/>
</dbReference>
<keyword evidence="2" id="KW-0812">Transmembrane</keyword>
<keyword evidence="1" id="KW-0175">Coiled coil</keyword>
<dbReference type="CDD" id="cd07341">
    <property type="entry name" value="M56_BlaR1_MecR1_like"/>
    <property type="match status" value="1"/>
</dbReference>
<comment type="caution">
    <text evidence="4">The sequence shown here is derived from an EMBL/GenBank/DDBJ whole genome shotgun (WGS) entry which is preliminary data.</text>
</comment>
<dbReference type="PANTHER" id="PTHR34978">
    <property type="entry name" value="POSSIBLE SENSOR-TRANSDUCER PROTEIN BLAR"/>
    <property type="match status" value="1"/>
</dbReference>
<feature type="domain" description="Peptidase M56" evidence="3">
    <location>
        <begin position="69"/>
        <end position="310"/>
    </location>
</feature>
<sequence length="686" mass="76046">MNRITDFFPDTLTHALGWTLLHSLWQGAFVALLLGLLLVLLHRHSAKTRYAVAGGAMLAQLLLAAGTFAYYSQAALPASASFRFGAAASSPAALQPASVQSSFWAAPFEVAQAYFEQHMPLLVTLWLLGMLVMALRFIGGVAYTQRLRHYKTAPLGAYWQLQVNALSHAMGLKQAIQLAESALVRVPMAIGFAKPVILLPIGAVTGLTQAQVEAVLAHELAHILRKDYLTNLLQSVVDMLFFYHPAVWWVSGVVRAERENCCDDIAVAICGDTLTYARALAEIEAMRLPAAPAVAVAFSGKRGTLMSRIKRLVGQPSLKPTFTEGFAAALVLVVGLLVLSFGAVAGLQPQDAQQTVRLAQLTVPTDVPAADRSATDDRVAAAYTVQDANGNTRDIVIIKNKKGKVKELYVDGKRIPKKDMDEYTALVEQRLQAVKNAPRATRAEVRTEMRAARAAAAEARRSNRETYSYQFNYTDGDSLVPPPPVPPVPPMPPAPVPPAPPAPAIVPPVPPVPPSAPFKDDKKALKAYEQELKAYEEAQKTFDVDIKAFEKEMEKYEKEIENYEKEIEKFTKEYGKGMTFQAATQQEMARMQAELNQEMSRHQMELAREQEKMARRHEAQFKKVKEELIKDGIIEKGEENVNIRFNNEDLYVNDKKQPKKAYEKYKKLMNIEINGPSDFNYQHKSN</sequence>
<keyword evidence="2" id="KW-0472">Membrane</keyword>
<evidence type="ECO:0000313" key="5">
    <source>
        <dbReference type="Proteomes" id="UP001500552"/>
    </source>
</evidence>
<feature type="transmembrane region" description="Helical" evidence="2">
    <location>
        <begin position="20"/>
        <end position="41"/>
    </location>
</feature>
<keyword evidence="2" id="KW-1133">Transmembrane helix</keyword>
<dbReference type="RefSeq" id="WP_345156135.1">
    <property type="nucleotide sequence ID" value="NZ_BAABHC010000001.1"/>
</dbReference>
<dbReference type="Gene3D" id="3.30.2010.10">
    <property type="entry name" value="Metalloproteases ('zincins'), catalytic domain"/>
    <property type="match status" value="1"/>
</dbReference>
<feature type="transmembrane region" description="Helical" evidence="2">
    <location>
        <begin position="123"/>
        <end position="143"/>
    </location>
</feature>
<dbReference type="InterPro" id="IPR052173">
    <property type="entry name" value="Beta-lactam_resp_regulator"/>
</dbReference>
<gene>
    <name evidence="4" type="ORF">GCM10023188_00700</name>
</gene>
<name>A0ABP8L5X0_9BACT</name>
<evidence type="ECO:0000313" key="4">
    <source>
        <dbReference type="EMBL" id="GAA4422750.1"/>
    </source>
</evidence>
<dbReference type="Pfam" id="PF05569">
    <property type="entry name" value="Peptidase_M56"/>
    <property type="match status" value="1"/>
</dbReference>
<dbReference type="PANTHER" id="PTHR34978:SF3">
    <property type="entry name" value="SLR0241 PROTEIN"/>
    <property type="match status" value="1"/>
</dbReference>
<accession>A0ABP8L5X0</accession>
<protein>
    <recommendedName>
        <fullName evidence="3">Peptidase M56 domain-containing protein</fullName>
    </recommendedName>
</protein>
<reference evidence="5" key="1">
    <citation type="journal article" date="2019" name="Int. J. Syst. Evol. Microbiol.">
        <title>The Global Catalogue of Microorganisms (GCM) 10K type strain sequencing project: providing services to taxonomists for standard genome sequencing and annotation.</title>
        <authorList>
            <consortium name="The Broad Institute Genomics Platform"/>
            <consortium name="The Broad Institute Genome Sequencing Center for Infectious Disease"/>
            <person name="Wu L."/>
            <person name="Ma J."/>
        </authorList>
    </citation>
    <scope>NUCLEOTIDE SEQUENCE [LARGE SCALE GENOMIC DNA]</scope>
    <source>
        <strain evidence="5">JCM 17926</strain>
    </source>
</reference>
<feature type="transmembrane region" description="Helical" evidence="2">
    <location>
        <begin position="326"/>
        <end position="347"/>
    </location>
</feature>
<feature type="transmembrane region" description="Helical" evidence="2">
    <location>
        <begin position="50"/>
        <end position="71"/>
    </location>
</feature>
<dbReference type="Proteomes" id="UP001500552">
    <property type="component" value="Unassembled WGS sequence"/>
</dbReference>
<evidence type="ECO:0000259" key="3">
    <source>
        <dbReference type="Pfam" id="PF05569"/>
    </source>
</evidence>
<proteinExistence type="predicted"/>
<organism evidence="4 5">
    <name type="scientific">Pontibacter saemangeumensis</name>
    <dbReference type="NCBI Taxonomy" id="1084525"/>
    <lineage>
        <taxon>Bacteria</taxon>
        <taxon>Pseudomonadati</taxon>
        <taxon>Bacteroidota</taxon>
        <taxon>Cytophagia</taxon>
        <taxon>Cytophagales</taxon>
        <taxon>Hymenobacteraceae</taxon>
        <taxon>Pontibacter</taxon>
    </lineage>
</organism>